<evidence type="ECO:0000313" key="2">
    <source>
        <dbReference type="RefSeq" id="XP_065661746.1"/>
    </source>
</evidence>
<sequence length="268" mass="30805">MLQFITQQLQSHSLNDVQPGTNLKVNANQYNEDANDNSKDGLNYSSKDKFFQCDIKYDFTKKFNTLINEKEDIGDCSRINCNQFRSCFRKPCEQCQSMQVYVRGNKEINRICFCKSQDFILSLQHIPHGEKRKFSSRHYSRLKQVSISYDSSSDDEVKDLCAKYKCISSSPPINGFFKKSTTQNNSGLFCIERMPSRPSLNLEKMQQKLMKRSKSCNDKNMPVQDVCFEKADLTGYQPIQIIASGGFSVNNLVPVEEPLKSFQSGYVF</sequence>
<dbReference type="Proteomes" id="UP001652625">
    <property type="component" value="Chromosome 09"/>
</dbReference>
<keyword evidence="1" id="KW-1185">Reference proteome</keyword>
<gene>
    <name evidence="2" type="primary">LOC101239518</name>
</gene>
<reference evidence="2" key="1">
    <citation type="submission" date="2025-08" db="UniProtKB">
        <authorList>
            <consortium name="RefSeq"/>
        </authorList>
    </citation>
    <scope>IDENTIFICATION</scope>
</reference>
<proteinExistence type="predicted"/>
<dbReference type="RefSeq" id="XP_065661746.1">
    <property type="nucleotide sequence ID" value="XM_065805674.1"/>
</dbReference>
<organism evidence="1 2">
    <name type="scientific">Hydra vulgaris</name>
    <name type="common">Hydra</name>
    <name type="synonym">Hydra attenuata</name>
    <dbReference type="NCBI Taxonomy" id="6087"/>
    <lineage>
        <taxon>Eukaryota</taxon>
        <taxon>Metazoa</taxon>
        <taxon>Cnidaria</taxon>
        <taxon>Hydrozoa</taxon>
        <taxon>Hydroidolina</taxon>
        <taxon>Anthoathecata</taxon>
        <taxon>Aplanulata</taxon>
        <taxon>Hydridae</taxon>
        <taxon>Hydra</taxon>
    </lineage>
</organism>
<dbReference type="PANTHER" id="PTHR41142">
    <property type="entry name" value="SI:DKEY-16J16.4"/>
    <property type="match status" value="1"/>
</dbReference>
<protein>
    <submittedName>
        <fullName evidence="2">Uncharacterized protein LOC101239518</fullName>
    </submittedName>
</protein>
<dbReference type="PANTHER" id="PTHR41142:SF1">
    <property type="entry name" value="SI:DKEY-16J16.4"/>
    <property type="match status" value="1"/>
</dbReference>
<evidence type="ECO:0000313" key="1">
    <source>
        <dbReference type="Proteomes" id="UP001652625"/>
    </source>
</evidence>
<accession>A0ABM4CJ28</accession>
<dbReference type="GeneID" id="101239518"/>
<name>A0ABM4CJ28_HYDVU</name>